<reference evidence="1" key="1">
    <citation type="submission" date="2018-05" db="EMBL/GenBank/DDBJ databases">
        <authorList>
            <person name="Lanie J.A."/>
            <person name="Ng W.-L."/>
            <person name="Kazmierczak K.M."/>
            <person name="Andrzejewski T.M."/>
            <person name="Davidsen T.M."/>
            <person name="Wayne K.J."/>
            <person name="Tettelin H."/>
            <person name="Glass J.I."/>
            <person name="Rusch D."/>
            <person name="Podicherti R."/>
            <person name="Tsui H.-C.T."/>
            <person name="Winkler M.E."/>
        </authorList>
    </citation>
    <scope>NUCLEOTIDE SEQUENCE</scope>
</reference>
<feature type="non-terminal residue" evidence="1">
    <location>
        <position position="152"/>
    </location>
</feature>
<organism evidence="1">
    <name type="scientific">marine metagenome</name>
    <dbReference type="NCBI Taxonomy" id="408172"/>
    <lineage>
        <taxon>unclassified sequences</taxon>
        <taxon>metagenomes</taxon>
        <taxon>ecological metagenomes</taxon>
    </lineage>
</organism>
<proteinExistence type="predicted"/>
<evidence type="ECO:0000313" key="1">
    <source>
        <dbReference type="EMBL" id="SVC36012.1"/>
    </source>
</evidence>
<evidence type="ECO:0008006" key="2">
    <source>
        <dbReference type="Google" id="ProtNLM"/>
    </source>
</evidence>
<dbReference type="AlphaFoldDB" id="A0A382LLN8"/>
<protein>
    <recommendedName>
        <fullName evidence="2">NadR/Ttd14 AAA domain-containing protein</fullName>
    </recommendedName>
</protein>
<dbReference type="EMBL" id="UINC01087022">
    <property type="protein sequence ID" value="SVC36012.1"/>
    <property type="molecule type" value="Genomic_DNA"/>
</dbReference>
<accession>A0A382LLN8</accession>
<sequence>MRMKIILSGIEYVGTTTIANLMKEWKVKTTGTPFYDNNLHDHMKIPHTSGHPDDTTPEEQQQILNLSPKLKEMYHRYHMYYHLHHYFQRDDLTVGFHIEEAVLARRYYGYGLDGETFDRENVVFDRIENRIKQITSDPIITVHMKAETSMIE</sequence>
<gene>
    <name evidence="1" type="ORF">METZ01_LOCUS288866</name>
</gene>
<name>A0A382LLN8_9ZZZZ</name>